<keyword evidence="3" id="KW-1185">Reference proteome</keyword>
<feature type="compositionally biased region" description="Pro residues" evidence="1">
    <location>
        <begin position="95"/>
        <end position="106"/>
    </location>
</feature>
<dbReference type="AlphaFoldDB" id="A0A292Q4A1"/>
<organism evidence="2 3">
    <name type="scientific">Tuber aestivum</name>
    <name type="common">summer truffle</name>
    <dbReference type="NCBI Taxonomy" id="59557"/>
    <lineage>
        <taxon>Eukaryota</taxon>
        <taxon>Fungi</taxon>
        <taxon>Dikarya</taxon>
        <taxon>Ascomycota</taxon>
        <taxon>Pezizomycotina</taxon>
        <taxon>Pezizomycetes</taxon>
        <taxon>Pezizales</taxon>
        <taxon>Tuberaceae</taxon>
        <taxon>Tuber</taxon>
    </lineage>
</organism>
<sequence>MTSGTEEAHNNDSYPPEQLAVPILPPHSGQKGYWMVPLPTAPGQPTEWAPVVAYGRVSDSQQSFTPPPPSPTNPEWAALDNGDPIPIDESALSLPPSPQAPGPLPPVEWQVMEGGPNQGKKYTLLPHPPAATAPDSAAGNQGHAPLGLGQGVDWFVVPIPAPPGDGGEGPSSAPASGGEGGEVSPKAGGEILV</sequence>
<gene>
    <name evidence="2" type="ORF">GSTUAT00002478001</name>
</gene>
<dbReference type="Proteomes" id="UP001412239">
    <property type="component" value="Unassembled WGS sequence"/>
</dbReference>
<proteinExistence type="predicted"/>
<evidence type="ECO:0000256" key="1">
    <source>
        <dbReference type="SAM" id="MobiDB-lite"/>
    </source>
</evidence>
<reference evidence="2" key="1">
    <citation type="submission" date="2015-10" db="EMBL/GenBank/DDBJ databases">
        <authorList>
            <person name="Regsiter A."/>
            <person name="william w."/>
        </authorList>
    </citation>
    <scope>NUCLEOTIDE SEQUENCE</scope>
    <source>
        <strain evidence="2">Montdore</strain>
    </source>
</reference>
<accession>A0A292Q4A1</accession>
<evidence type="ECO:0000313" key="2">
    <source>
        <dbReference type="EMBL" id="CUS13540.1"/>
    </source>
</evidence>
<protein>
    <submittedName>
        <fullName evidence="2">Uncharacterized protein</fullName>
    </submittedName>
</protein>
<dbReference type="EMBL" id="LN890972">
    <property type="protein sequence ID" value="CUS13540.1"/>
    <property type="molecule type" value="Genomic_DNA"/>
</dbReference>
<feature type="region of interest" description="Disordered" evidence="1">
    <location>
        <begin position="57"/>
        <end position="193"/>
    </location>
</feature>
<evidence type="ECO:0000313" key="3">
    <source>
        <dbReference type="Proteomes" id="UP001412239"/>
    </source>
</evidence>
<feature type="region of interest" description="Disordered" evidence="1">
    <location>
        <begin position="1"/>
        <end position="32"/>
    </location>
</feature>
<feature type="compositionally biased region" description="Basic and acidic residues" evidence="1">
    <location>
        <begin position="1"/>
        <end position="10"/>
    </location>
</feature>
<name>A0A292Q4A1_9PEZI</name>